<dbReference type="AlphaFoldDB" id="M2R0C0"/>
<dbReference type="EMBL" id="KB445812">
    <property type="protein sequence ID" value="EMD32306.1"/>
    <property type="molecule type" value="Genomic_DNA"/>
</dbReference>
<accession>M2R0C0</accession>
<evidence type="ECO:0000313" key="2">
    <source>
        <dbReference type="Proteomes" id="UP000016930"/>
    </source>
</evidence>
<dbReference type="HOGENOM" id="CLU_2385934_0_0_1"/>
<sequence>MPSSTDIFSSPSTLQYPISEYALEHRHLLFTIDAVIPYPYSTQHLLLPIVFPVNLVSPHLSSLLPVIPDSHSCKILIIPTFVIPAPIHASFLAP</sequence>
<evidence type="ECO:0000313" key="1">
    <source>
        <dbReference type="EMBL" id="EMD32306.1"/>
    </source>
</evidence>
<gene>
    <name evidence="1" type="ORF">CERSUDRAFT_99697</name>
</gene>
<protein>
    <submittedName>
        <fullName evidence="1">Uncharacterized protein</fullName>
    </submittedName>
</protein>
<name>M2R0C0_CERS8</name>
<reference evidence="1 2" key="1">
    <citation type="journal article" date="2012" name="Proc. Natl. Acad. Sci. U.S.A.">
        <title>Comparative genomics of Ceriporiopsis subvermispora and Phanerochaete chrysosporium provide insight into selective ligninolysis.</title>
        <authorList>
            <person name="Fernandez-Fueyo E."/>
            <person name="Ruiz-Duenas F.J."/>
            <person name="Ferreira P."/>
            <person name="Floudas D."/>
            <person name="Hibbett D.S."/>
            <person name="Canessa P."/>
            <person name="Larrondo L.F."/>
            <person name="James T.Y."/>
            <person name="Seelenfreund D."/>
            <person name="Lobos S."/>
            <person name="Polanco R."/>
            <person name="Tello M."/>
            <person name="Honda Y."/>
            <person name="Watanabe T."/>
            <person name="Watanabe T."/>
            <person name="Ryu J.S."/>
            <person name="Kubicek C.P."/>
            <person name="Schmoll M."/>
            <person name="Gaskell J."/>
            <person name="Hammel K.E."/>
            <person name="St John F.J."/>
            <person name="Vanden Wymelenberg A."/>
            <person name="Sabat G."/>
            <person name="Splinter BonDurant S."/>
            <person name="Syed K."/>
            <person name="Yadav J.S."/>
            <person name="Doddapaneni H."/>
            <person name="Subramanian V."/>
            <person name="Lavin J.L."/>
            <person name="Oguiza J.A."/>
            <person name="Perez G."/>
            <person name="Pisabarro A.G."/>
            <person name="Ramirez L."/>
            <person name="Santoyo F."/>
            <person name="Master E."/>
            <person name="Coutinho P.M."/>
            <person name="Henrissat B."/>
            <person name="Lombard V."/>
            <person name="Magnuson J.K."/>
            <person name="Kuees U."/>
            <person name="Hori C."/>
            <person name="Igarashi K."/>
            <person name="Samejima M."/>
            <person name="Held B.W."/>
            <person name="Barry K.W."/>
            <person name="LaButti K.M."/>
            <person name="Lapidus A."/>
            <person name="Lindquist E.A."/>
            <person name="Lucas S.M."/>
            <person name="Riley R."/>
            <person name="Salamov A.A."/>
            <person name="Hoffmeister D."/>
            <person name="Schwenk D."/>
            <person name="Hadar Y."/>
            <person name="Yarden O."/>
            <person name="de Vries R.P."/>
            <person name="Wiebenga A."/>
            <person name="Stenlid J."/>
            <person name="Eastwood D."/>
            <person name="Grigoriev I.V."/>
            <person name="Berka R.M."/>
            <person name="Blanchette R.A."/>
            <person name="Kersten P."/>
            <person name="Martinez A.T."/>
            <person name="Vicuna R."/>
            <person name="Cullen D."/>
        </authorList>
    </citation>
    <scope>NUCLEOTIDE SEQUENCE [LARGE SCALE GENOMIC DNA]</scope>
    <source>
        <strain evidence="1 2">B</strain>
    </source>
</reference>
<organism evidence="1 2">
    <name type="scientific">Ceriporiopsis subvermispora (strain B)</name>
    <name type="common">White-rot fungus</name>
    <name type="synonym">Gelatoporia subvermispora</name>
    <dbReference type="NCBI Taxonomy" id="914234"/>
    <lineage>
        <taxon>Eukaryota</taxon>
        <taxon>Fungi</taxon>
        <taxon>Dikarya</taxon>
        <taxon>Basidiomycota</taxon>
        <taxon>Agaricomycotina</taxon>
        <taxon>Agaricomycetes</taxon>
        <taxon>Polyporales</taxon>
        <taxon>Gelatoporiaceae</taxon>
        <taxon>Gelatoporia</taxon>
    </lineage>
</organism>
<keyword evidence="2" id="KW-1185">Reference proteome</keyword>
<proteinExistence type="predicted"/>
<dbReference type="Proteomes" id="UP000016930">
    <property type="component" value="Unassembled WGS sequence"/>
</dbReference>